<dbReference type="Proteomes" id="UP000749311">
    <property type="component" value="Unassembled WGS sequence"/>
</dbReference>
<dbReference type="InterPro" id="IPR023027">
    <property type="entry name" value="Mannitol_DH_CS"/>
</dbReference>
<evidence type="ECO:0000256" key="2">
    <source>
        <dbReference type="ARBA" id="ARBA00012939"/>
    </source>
</evidence>
<keyword evidence="5" id="KW-0520">NAD</keyword>
<comment type="caution">
    <text evidence="9">The sequence shown here is derived from an EMBL/GenBank/DDBJ whole genome shotgun (WGS) entry which is preliminary data.</text>
</comment>
<evidence type="ECO:0000259" key="7">
    <source>
        <dbReference type="Pfam" id="PF01232"/>
    </source>
</evidence>
<dbReference type="EC" id="1.1.1.17" evidence="2"/>
<dbReference type="PRINTS" id="PR00084">
    <property type="entry name" value="MTLDHDRGNASE"/>
</dbReference>
<reference evidence="9 10" key="1">
    <citation type="submission" date="2020-02" db="EMBL/GenBank/DDBJ databases">
        <title>Sequencing the genomes of 1000 actinobacteria strains.</title>
        <authorList>
            <person name="Klenk H.-P."/>
        </authorList>
    </citation>
    <scope>NUCLEOTIDE SEQUENCE [LARGE SCALE GENOMIC DNA]</scope>
    <source>
        <strain evidence="9 10">DSM 19609</strain>
    </source>
</reference>
<protein>
    <recommendedName>
        <fullName evidence="3">Mannitol-1-phosphate 5-dehydrogenase</fullName>
        <ecNumber evidence="2">1.1.1.17</ecNumber>
    </recommendedName>
</protein>
<feature type="domain" description="Mannitol dehydrogenase C-terminal" evidence="8">
    <location>
        <begin position="279"/>
        <end position="466"/>
    </location>
</feature>
<evidence type="ECO:0000313" key="9">
    <source>
        <dbReference type="EMBL" id="NIH57016.1"/>
    </source>
</evidence>
<proteinExistence type="inferred from homology"/>
<name>A0ABX0SGB2_9ACTN</name>
<feature type="domain" description="Mannitol dehydrogenase N-terminal" evidence="7">
    <location>
        <begin position="21"/>
        <end position="270"/>
    </location>
</feature>
<evidence type="ECO:0000256" key="1">
    <source>
        <dbReference type="ARBA" id="ARBA00006541"/>
    </source>
</evidence>
<comment type="catalytic activity">
    <reaction evidence="6">
        <text>D-mannitol 1-phosphate + NAD(+) = beta-D-fructose 6-phosphate + NADH + H(+)</text>
        <dbReference type="Rhea" id="RHEA:19661"/>
        <dbReference type="ChEBI" id="CHEBI:15378"/>
        <dbReference type="ChEBI" id="CHEBI:57540"/>
        <dbReference type="ChEBI" id="CHEBI:57634"/>
        <dbReference type="ChEBI" id="CHEBI:57945"/>
        <dbReference type="ChEBI" id="CHEBI:61381"/>
        <dbReference type="EC" id="1.1.1.17"/>
    </reaction>
</comment>
<dbReference type="PANTHER" id="PTHR43362">
    <property type="entry name" value="MANNITOL DEHYDROGENASE DSF1-RELATED"/>
    <property type="match status" value="1"/>
</dbReference>
<dbReference type="PANTHER" id="PTHR43362:SF1">
    <property type="entry name" value="MANNITOL DEHYDROGENASE 2-RELATED"/>
    <property type="match status" value="1"/>
</dbReference>
<dbReference type="SUPFAM" id="SSF48179">
    <property type="entry name" value="6-phosphogluconate dehydrogenase C-terminal domain-like"/>
    <property type="match status" value="1"/>
</dbReference>
<dbReference type="InterPro" id="IPR008927">
    <property type="entry name" value="6-PGluconate_DH-like_C_sf"/>
</dbReference>
<dbReference type="InterPro" id="IPR000669">
    <property type="entry name" value="Mannitol_DH"/>
</dbReference>
<dbReference type="Gene3D" id="3.40.50.720">
    <property type="entry name" value="NAD(P)-binding Rossmann-like Domain"/>
    <property type="match status" value="1"/>
</dbReference>
<evidence type="ECO:0000256" key="3">
    <source>
        <dbReference type="ARBA" id="ARBA00016219"/>
    </source>
</evidence>
<evidence type="ECO:0000259" key="8">
    <source>
        <dbReference type="Pfam" id="PF08125"/>
    </source>
</evidence>
<dbReference type="Pfam" id="PF08125">
    <property type="entry name" value="Mannitol_dh_C"/>
    <property type="match status" value="1"/>
</dbReference>
<sequence>MGLLGENVMVPAYDRAAVTPGIAHIGVGGFHRAHQAVYLDDLMNVGEAMDWGIVGIGLLPQDAPMAEALGKQDCLYTVVTKGQDGSVQARVVGSMVAYHHAPADRQKVVAVLADPAIRIVTLTITEGGYNIDQLTGGFLGDNLDVQAEVAGAPSRTVFGFLYDALTVRKLLGVPPFVVASCDNIPGNGAVARAALIGYATLRDPAMAEWIGASVRFPSSMVDRITPKTTAADREHLARVFGVEDAWPVVCERFKQWALEDNFPYGRPPLEAAGVQLAADVEPFERMKLRLLNASHQGLAYFASLLGIGYVDEAASDPLLARFVRAYMDIEATPTLRPVPGVDLSAYKDELLSRFANRQIRDTVARLAEQTSDRIPQFLLPVVRDRLAVGGPVGLSAAIVASWARYAEGLDESGKAIEIVDQAEADVRKAAAASLADPLAFLRQADYFGDLAETPQFAELYRQALASLRTRRVRATLADLLEEVGA</sequence>
<evidence type="ECO:0000256" key="4">
    <source>
        <dbReference type="ARBA" id="ARBA00023002"/>
    </source>
</evidence>
<dbReference type="Pfam" id="PF01232">
    <property type="entry name" value="Mannitol_dh"/>
    <property type="match status" value="1"/>
</dbReference>
<dbReference type="EMBL" id="JAAMOZ010000001">
    <property type="protein sequence ID" value="NIH57016.1"/>
    <property type="molecule type" value="Genomic_DNA"/>
</dbReference>
<dbReference type="SUPFAM" id="SSF51735">
    <property type="entry name" value="NAD(P)-binding Rossmann-fold domains"/>
    <property type="match status" value="1"/>
</dbReference>
<dbReference type="InterPro" id="IPR036291">
    <property type="entry name" value="NAD(P)-bd_dom_sf"/>
</dbReference>
<accession>A0ABX0SGB2</accession>
<keyword evidence="10" id="KW-1185">Reference proteome</keyword>
<evidence type="ECO:0000313" key="10">
    <source>
        <dbReference type="Proteomes" id="UP000749311"/>
    </source>
</evidence>
<dbReference type="InterPro" id="IPR013131">
    <property type="entry name" value="Mannitol_DH_N"/>
</dbReference>
<evidence type="ECO:0000256" key="6">
    <source>
        <dbReference type="ARBA" id="ARBA00048615"/>
    </source>
</evidence>
<dbReference type="InterPro" id="IPR013118">
    <property type="entry name" value="Mannitol_DH_C"/>
</dbReference>
<organism evidence="9 10">
    <name type="scientific">Brooklawnia cerclae</name>
    <dbReference type="NCBI Taxonomy" id="349934"/>
    <lineage>
        <taxon>Bacteria</taxon>
        <taxon>Bacillati</taxon>
        <taxon>Actinomycetota</taxon>
        <taxon>Actinomycetes</taxon>
        <taxon>Propionibacteriales</taxon>
        <taxon>Propionibacteriaceae</taxon>
        <taxon>Brooklawnia</taxon>
    </lineage>
</organism>
<gene>
    <name evidence="9" type="ORF">FB473_001661</name>
</gene>
<dbReference type="PROSITE" id="PS00974">
    <property type="entry name" value="MANNITOL_DHGENASE"/>
    <property type="match status" value="1"/>
</dbReference>
<dbReference type="Gene3D" id="1.10.1040.10">
    <property type="entry name" value="N-(1-d-carboxylethyl)-l-norvaline Dehydrogenase, domain 2"/>
    <property type="match status" value="1"/>
</dbReference>
<dbReference type="GO" id="GO:0050086">
    <property type="term" value="F:mannitol 2-dehydrogenase activity"/>
    <property type="evidence" value="ECO:0007669"/>
    <property type="project" value="UniProtKB-EC"/>
</dbReference>
<comment type="similarity">
    <text evidence="1">Belongs to the mannitol dehydrogenase family.</text>
</comment>
<dbReference type="InterPro" id="IPR013328">
    <property type="entry name" value="6PGD_dom2"/>
</dbReference>
<keyword evidence="4 9" id="KW-0560">Oxidoreductase</keyword>
<dbReference type="RefSeq" id="WP_376837216.1">
    <property type="nucleotide sequence ID" value="NZ_JBHMBN010000007.1"/>
</dbReference>
<dbReference type="InterPro" id="IPR050988">
    <property type="entry name" value="Mannitol_DH/Oxidoreductase"/>
</dbReference>
<evidence type="ECO:0000256" key="5">
    <source>
        <dbReference type="ARBA" id="ARBA00023027"/>
    </source>
</evidence>